<reference evidence="3 4" key="1">
    <citation type="submission" date="2009-11" db="EMBL/GenBank/DDBJ databases">
        <authorList>
            <person name="Weinstock G."/>
            <person name="Sodergren E."/>
            <person name="Clifton S."/>
            <person name="Fulton L."/>
            <person name="Fulton B."/>
            <person name="Courtney L."/>
            <person name="Fronick C."/>
            <person name="Harrison M."/>
            <person name="Strong C."/>
            <person name="Farmer C."/>
            <person name="Delahaunty K."/>
            <person name="Markovic C."/>
            <person name="Hall O."/>
            <person name="Minx P."/>
            <person name="Tomlinson C."/>
            <person name="Mitreva M."/>
            <person name="Nelson J."/>
            <person name="Hou S."/>
            <person name="Wollam A."/>
            <person name="Pepin K.H."/>
            <person name="Johnson M."/>
            <person name="Bhonagiri V."/>
            <person name="Nash W.E."/>
            <person name="Warren W."/>
            <person name="Chinwalla A."/>
            <person name="Mardis E.R."/>
            <person name="Wilson R.K."/>
        </authorList>
    </citation>
    <scope>NUCLEOTIDE SEQUENCE [LARGE SCALE GENOMIC DNA]</scope>
    <source>
        <strain evidence="3 4">DSM 20093</strain>
    </source>
</reference>
<dbReference type="Pfam" id="PF15738">
    <property type="entry name" value="YafQ_toxin"/>
    <property type="match status" value="1"/>
</dbReference>
<dbReference type="EMBL" id="ABXB03000001">
    <property type="protein sequence ID" value="EFA23843.1"/>
    <property type="molecule type" value="Genomic_DNA"/>
</dbReference>
<dbReference type="GO" id="GO:0004521">
    <property type="term" value="F:RNA endonuclease activity"/>
    <property type="evidence" value="ECO:0007669"/>
    <property type="project" value="TreeGrafter"/>
</dbReference>
<sequence length="93" mass="10948">MMYKVKFTATFKKSYKLMKKRGLDISLLDDVIDQLRQGKQLDKKYHDHNLSGNLSTFRECHIKPDWLLVYLIENDILTLTLVDTGSHSDIFKE</sequence>
<dbReference type="Proteomes" id="UP000003656">
    <property type="component" value="Unassembled WGS sequence"/>
</dbReference>
<dbReference type="SUPFAM" id="SSF143011">
    <property type="entry name" value="RelE-like"/>
    <property type="match status" value="1"/>
</dbReference>
<dbReference type="InterPro" id="IPR004386">
    <property type="entry name" value="Toxin_YafQ-like"/>
</dbReference>
<protein>
    <submittedName>
        <fullName evidence="3">Addiction module toxin, RelE/StbE family</fullName>
    </submittedName>
</protein>
<gene>
    <name evidence="3" type="ORF">BIFGAL_02952</name>
</gene>
<dbReference type="AlphaFoldDB" id="D1NT41"/>
<comment type="caution">
    <text evidence="3">The sequence shown here is derived from an EMBL/GenBank/DDBJ whole genome shotgun (WGS) entry which is preliminary data.</text>
</comment>
<organism evidence="3 4">
    <name type="scientific">Bifidobacterium gallicum DSM 20093 = LMG 11596</name>
    <dbReference type="NCBI Taxonomy" id="561180"/>
    <lineage>
        <taxon>Bacteria</taxon>
        <taxon>Bacillati</taxon>
        <taxon>Actinomycetota</taxon>
        <taxon>Actinomycetes</taxon>
        <taxon>Bifidobacteriales</taxon>
        <taxon>Bifidobacteriaceae</taxon>
        <taxon>Bifidobacterium</taxon>
    </lineage>
</organism>
<accession>D1NT41</accession>
<feature type="active site" description="Proton donor" evidence="2">
    <location>
        <position position="87"/>
    </location>
</feature>
<dbReference type="RefSeq" id="WP_006294365.1">
    <property type="nucleotide sequence ID" value="NZ_ABXB03000001.1"/>
</dbReference>
<evidence type="ECO:0000313" key="3">
    <source>
        <dbReference type="EMBL" id="EFA23843.1"/>
    </source>
</evidence>
<dbReference type="PANTHER" id="PTHR40588:SF1">
    <property type="entry name" value="MRNA INTERFERASE TOXIN YAFQ"/>
    <property type="match status" value="1"/>
</dbReference>
<dbReference type="InterPro" id="IPR035093">
    <property type="entry name" value="RelE/ParE_toxin_dom_sf"/>
</dbReference>
<keyword evidence="1" id="KW-1277">Toxin-antitoxin system</keyword>
<evidence type="ECO:0000256" key="1">
    <source>
        <dbReference type="ARBA" id="ARBA00022649"/>
    </source>
</evidence>
<dbReference type="GO" id="GO:0006402">
    <property type="term" value="P:mRNA catabolic process"/>
    <property type="evidence" value="ECO:0007669"/>
    <property type="project" value="TreeGrafter"/>
</dbReference>
<dbReference type="InterPro" id="IPR007712">
    <property type="entry name" value="RelE/ParE_toxin"/>
</dbReference>
<dbReference type="NCBIfam" id="TIGR02385">
    <property type="entry name" value="RelE_StbE"/>
    <property type="match status" value="1"/>
</dbReference>
<proteinExistence type="predicted"/>
<dbReference type="STRING" id="561180.BIFGAL_02952"/>
<dbReference type="PANTHER" id="PTHR40588">
    <property type="entry name" value="MRNA INTERFERASE TOXIN YAFQ"/>
    <property type="match status" value="1"/>
</dbReference>
<name>D1NT41_9BIFI</name>
<dbReference type="Gene3D" id="3.30.2310.20">
    <property type="entry name" value="RelE-like"/>
    <property type="match status" value="1"/>
</dbReference>
<dbReference type="PIRSF" id="PIRSF006156">
    <property type="entry name" value="YafQ"/>
    <property type="match status" value="1"/>
</dbReference>
<evidence type="ECO:0000256" key="2">
    <source>
        <dbReference type="PIRSR" id="PIRSR006156-1"/>
    </source>
</evidence>
<dbReference type="GO" id="GO:0006415">
    <property type="term" value="P:translational termination"/>
    <property type="evidence" value="ECO:0007669"/>
    <property type="project" value="TreeGrafter"/>
</dbReference>
<dbReference type="eggNOG" id="COG3041">
    <property type="taxonomic scope" value="Bacteria"/>
</dbReference>
<evidence type="ECO:0000313" key="4">
    <source>
        <dbReference type="Proteomes" id="UP000003656"/>
    </source>
</evidence>